<evidence type="ECO:0000313" key="4">
    <source>
        <dbReference type="EMBL" id="OGL77721.1"/>
    </source>
</evidence>
<feature type="binding site" evidence="3">
    <location>
        <position position="8"/>
    </location>
    <ligand>
        <name>a divalent metal cation</name>
        <dbReference type="ChEBI" id="CHEBI:60240"/>
        <label>1</label>
    </ligand>
</feature>
<keyword evidence="2" id="KW-0378">Hydrolase</keyword>
<dbReference type="InterPro" id="IPR015991">
    <property type="entry name" value="TatD/YcfH-like"/>
</dbReference>
<dbReference type="NCBIfam" id="TIGR00010">
    <property type="entry name" value="YchF/TatD family DNA exonuclease"/>
    <property type="match status" value="1"/>
</dbReference>
<evidence type="ECO:0000313" key="5">
    <source>
        <dbReference type="Proteomes" id="UP000176598"/>
    </source>
</evidence>
<dbReference type="GO" id="GO:0004536">
    <property type="term" value="F:DNA nuclease activity"/>
    <property type="evidence" value="ECO:0007669"/>
    <property type="project" value="InterPro"/>
</dbReference>
<dbReference type="InterPro" id="IPR032466">
    <property type="entry name" value="Metal_Hydrolase"/>
</dbReference>
<evidence type="ECO:0000256" key="2">
    <source>
        <dbReference type="ARBA" id="ARBA00022801"/>
    </source>
</evidence>
<dbReference type="PANTHER" id="PTHR46124">
    <property type="entry name" value="D-AMINOACYL-TRNA DEACYLASE"/>
    <property type="match status" value="1"/>
</dbReference>
<dbReference type="EMBL" id="MGEG01000057">
    <property type="protein sequence ID" value="OGL77721.1"/>
    <property type="molecule type" value="Genomic_DNA"/>
</dbReference>
<dbReference type="GO" id="GO:0046872">
    <property type="term" value="F:metal ion binding"/>
    <property type="evidence" value="ECO:0007669"/>
    <property type="project" value="UniProtKB-KW"/>
</dbReference>
<feature type="binding site" evidence="3">
    <location>
        <position position="6"/>
    </location>
    <ligand>
        <name>a divalent metal cation</name>
        <dbReference type="ChEBI" id="CHEBI:60240"/>
        <label>1</label>
    </ligand>
</feature>
<dbReference type="PANTHER" id="PTHR46124:SF2">
    <property type="entry name" value="D-AMINOACYL-TRNA DEACYLASE"/>
    <property type="match status" value="1"/>
</dbReference>
<proteinExistence type="predicted"/>
<dbReference type="CDD" id="cd01310">
    <property type="entry name" value="TatD_DNAse"/>
    <property type="match status" value="1"/>
</dbReference>
<dbReference type="Pfam" id="PF01026">
    <property type="entry name" value="TatD_DNase"/>
    <property type="match status" value="1"/>
</dbReference>
<dbReference type="Gene3D" id="3.20.20.140">
    <property type="entry name" value="Metal-dependent hydrolases"/>
    <property type="match status" value="1"/>
</dbReference>
<gene>
    <name evidence="4" type="ORF">A3F28_01995</name>
</gene>
<accession>A0A1F7UHH1</accession>
<dbReference type="AlphaFoldDB" id="A0A1F7UHH1"/>
<protein>
    <recommendedName>
        <fullName evidence="6">Hydrolase TatD</fullName>
    </recommendedName>
</protein>
<dbReference type="InterPro" id="IPR018228">
    <property type="entry name" value="DNase_TatD-rel_CS"/>
</dbReference>
<evidence type="ECO:0000256" key="1">
    <source>
        <dbReference type="ARBA" id="ARBA00022723"/>
    </source>
</evidence>
<dbReference type="SUPFAM" id="SSF51556">
    <property type="entry name" value="Metallo-dependent hydrolases"/>
    <property type="match status" value="1"/>
</dbReference>
<dbReference type="PROSITE" id="PS01091">
    <property type="entry name" value="TATD_3"/>
    <property type="match status" value="1"/>
</dbReference>
<reference evidence="4 5" key="1">
    <citation type="journal article" date="2016" name="Nat. Commun.">
        <title>Thousands of microbial genomes shed light on interconnected biogeochemical processes in an aquifer system.</title>
        <authorList>
            <person name="Anantharaman K."/>
            <person name="Brown C.T."/>
            <person name="Hug L.A."/>
            <person name="Sharon I."/>
            <person name="Castelle C.J."/>
            <person name="Probst A.J."/>
            <person name="Thomas B.C."/>
            <person name="Singh A."/>
            <person name="Wilkins M.J."/>
            <person name="Karaoz U."/>
            <person name="Brodie E.L."/>
            <person name="Williams K.H."/>
            <person name="Hubbard S.S."/>
            <person name="Banfield J.F."/>
        </authorList>
    </citation>
    <scope>NUCLEOTIDE SEQUENCE [LARGE SCALE GENOMIC DNA]</scope>
</reference>
<dbReference type="FunFam" id="3.20.20.140:FF:000005">
    <property type="entry name" value="TatD family hydrolase"/>
    <property type="match status" value="1"/>
</dbReference>
<dbReference type="InterPro" id="IPR001130">
    <property type="entry name" value="TatD-like"/>
</dbReference>
<feature type="binding site" evidence="3">
    <location>
        <position position="174"/>
    </location>
    <ligand>
        <name>a divalent metal cation</name>
        <dbReference type="ChEBI" id="CHEBI:60240"/>
        <label>2</label>
    </ligand>
</feature>
<comment type="caution">
    <text evidence="4">The sequence shown here is derived from an EMBL/GenBank/DDBJ whole genome shotgun (WGS) entry which is preliminary data.</text>
</comment>
<feature type="binding site" evidence="3">
    <location>
        <position position="146"/>
    </location>
    <ligand>
        <name>a divalent metal cation</name>
        <dbReference type="ChEBI" id="CHEBI:60240"/>
        <label>2</label>
    </ligand>
</feature>
<evidence type="ECO:0008006" key="6">
    <source>
        <dbReference type="Google" id="ProtNLM"/>
    </source>
</evidence>
<feature type="binding site" evidence="3">
    <location>
        <position position="228"/>
    </location>
    <ligand>
        <name>a divalent metal cation</name>
        <dbReference type="ChEBI" id="CHEBI:60240"/>
        <label>1</label>
    </ligand>
</feature>
<dbReference type="PROSITE" id="PS01090">
    <property type="entry name" value="TATD_2"/>
    <property type="match status" value="1"/>
</dbReference>
<feature type="binding site" evidence="3">
    <location>
        <position position="104"/>
    </location>
    <ligand>
        <name>a divalent metal cation</name>
        <dbReference type="ChEBI" id="CHEBI:60240"/>
        <label>1</label>
    </ligand>
</feature>
<sequence>MLIDSHCHVQFHAYKDDRAEIIRRAVEAGIRMITVGTQKDTSQIAVLTARDFPGVFASVGLHPNHLTAMKFDEDELSIKTRSEKFDEDVYRQLADDPKVVAIGECGLDYYRLPDNLPPEEVKELQRQTFLGHIKLATDIDLPLIVHCRDAYDDVYSMLHKEIHDGHLVRHGVIHSFCGSWRDAERFLDLGFYIGINGIVTFPPKKDQTESLADVVKKIPPDRLLLETDAPYLTPAPHRGKRNEPAFVLHVAEALASILGLSFAELESRTTKNTVTLFQRLTP</sequence>
<name>A0A1F7UHH1_9BACT</name>
<dbReference type="Proteomes" id="UP000176598">
    <property type="component" value="Unassembled WGS sequence"/>
</dbReference>
<evidence type="ECO:0000256" key="3">
    <source>
        <dbReference type="PIRSR" id="PIRSR005902-1"/>
    </source>
</evidence>
<keyword evidence="1 3" id="KW-0479">Metal-binding</keyword>
<dbReference type="PIRSF" id="PIRSF005902">
    <property type="entry name" value="DNase_TatD"/>
    <property type="match status" value="1"/>
</dbReference>
<organism evidence="4 5">
    <name type="scientific">Candidatus Uhrbacteria bacterium RIFCSPHIGHO2_12_FULL_57_11</name>
    <dbReference type="NCBI Taxonomy" id="1802398"/>
    <lineage>
        <taxon>Bacteria</taxon>
        <taxon>Candidatus Uhriibacteriota</taxon>
    </lineage>
</organism>
<dbReference type="GO" id="GO:0016788">
    <property type="term" value="F:hydrolase activity, acting on ester bonds"/>
    <property type="evidence" value="ECO:0007669"/>
    <property type="project" value="InterPro"/>
</dbReference>